<reference evidence="4" key="1">
    <citation type="submission" date="2021-07" db="EMBL/GenBank/DDBJ databases">
        <authorList>
            <person name="Durling M."/>
        </authorList>
    </citation>
    <scope>NUCLEOTIDE SEQUENCE</scope>
</reference>
<accession>A0A9N9PUT1</accession>
<dbReference type="InterPro" id="IPR027372">
    <property type="entry name" value="Phytase-like_dom"/>
</dbReference>
<protein>
    <recommendedName>
        <fullName evidence="3">Phytase-like domain-containing protein</fullName>
    </recommendedName>
</protein>
<evidence type="ECO:0000256" key="2">
    <source>
        <dbReference type="SAM" id="SignalP"/>
    </source>
</evidence>
<keyword evidence="5" id="KW-1185">Reference proteome</keyword>
<comment type="caution">
    <text evidence="4">The sequence shown here is derived from an EMBL/GenBank/DDBJ whole genome shotgun (WGS) entry which is preliminary data.</text>
</comment>
<keyword evidence="2" id="KW-0732">Signal</keyword>
<dbReference type="AlphaFoldDB" id="A0A9N9PUT1"/>
<dbReference type="OrthoDB" id="425936at2759"/>
<feature type="region of interest" description="Disordered" evidence="1">
    <location>
        <begin position="235"/>
        <end position="255"/>
    </location>
</feature>
<feature type="chain" id="PRO_5040232298" description="Phytase-like domain-containing protein" evidence="2">
    <location>
        <begin position="19"/>
        <end position="494"/>
    </location>
</feature>
<evidence type="ECO:0000259" key="3">
    <source>
        <dbReference type="Pfam" id="PF13449"/>
    </source>
</evidence>
<gene>
    <name evidence="4" type="ORF">HYFRA_00013415</name>
</gene>
<name>A0A9N9PUT1_9HELO</name>
<dbReference type="Proteomes" id="UP000696280">
    <property type="component" value="Unassembled WGS sequence"/>
</dbReference>
<dbReference type="PANTHER" id="PTHR37957:SF1">
    <property type="entry name" value="PHYTASE-LIKE DOMAIN-CONTAINING PROTEIN"/>
    <property type="match status" value="1"/>
</dbReference>
<dbReference type="Pfam" id="PF13449">
    <property type="entry name" value="Phytase-like"/>
    <property type="match status" value="1"/>
</dbReference>
<proteinExistence type="predicted"/>
<feature type="domain" description="Phytase-like" evidence="3">
    <location>
        <begin position="79"/>
        <end position="372"/>
    </location>
</feature>
<evidence type="ECO:0000313" key="4">
    <source>
        <dbReference type="EMBL" id="CAG8960591.1"/>
    </source>
</evidence>
<evidence type="ECO:0000256" key="1">
    <source>
        <dbReference type="SAM" id="MobiDB-lite"/>
    </source>
</evidence>
<evidence type="ECO:0000313" key="5">
    <source>
        <dbReference type="Proteomes" id="UP000696280"/>
    </source>
</evidence>
<organism evidence="4 5">
    <name type="scientific">Hymenoscyphus fraxineus</name>
    <dbReference type="NCBI Taxonomy" id="746836"/>
    <lineage>
        <taxon>Eukaryota</taxon>
        <taxon>Fungi</taxon>
        <taxon>Dikarya</taxon>
        <taxon>Ascomycota</taxon>
        <taxon>Pezizomycotina</taxon>
        <taxon>Leotiomycetes</taxon>
        <taxon>Helotiales</taxon>
        <taxon>Helotiaceae</taxon>
        <taxon>Hymenoscyphus</taxon>
    </lineage>
</organism>
<feature type="signal peptide" evidence="2">
    <location>
        <begin position="1"/>
        <end position="18"/>
    </location>
</feature>
<sequence length="494" mass="53371">MLFSRAIFATSFAATVVAQSTTHVSKTLCGGKNYTYDSLAGFGLVPSNSRDKFGDTLGGFGSAIVFDRAQWKKLSNGTYTGIMYALPDRGWNTQGTVNFQARVHKFGIVFTPSPSATSNDPSGNNLFMTYQDSTLLFAPDGITPTTGLDADVSGHITYPGFPDLPAATFKGDGWGGSGPGGKAISIDAEGLVLAPGGGFYVSDEYGPYVYRFDATGKMLNAIRPNDAIIPMRDDEESFSASADDNPTGRNNNKGFEGMGISEDGRSLYVLLQSAANQEGGLKKSNRRYPRLVKYDITDQSNPIYANEFVVPLPFTTDEESEVAGQSEIFNIQGGDFFILSRDSGAGHGQDDSTSVYRHIDIFNVELATDIKGKTYDCTTCNIASSKGKLEKKITPAEYCPFIDFNLNSELNRFGVHNGGNQDSRLLNEKWESLAMVPVDGAAGEDNEWFIFSVSDNDFITQSGFMHGGLQPYSDPSGFNLDSQALVFKVTLPGL</sequence>
<dbReference type="EMBL" id="CAJVRL010000100">
    <property type="protein sequence ID" value="CAG8960591.1"/>
    <property type="molecule type" value="Genomic_DNA"/>
</dbReference>
<dbReference type="PANTHER" id="PTHR37957">
    <property type="entry name" value="BLR7070 PROTEIN"/>
    <property type="match status" value="1"/>
</dbReference>